<dbReference type="InterPro" id="IPR009126">
    <property type="entry name" value="Cholcskin_rcpt"/>
</dbReference>
<feature type="domain" description="G-protein coupled receptors family 1 profile" evidence="15">
    <location>
        <begin position="1"/>
        <end position="257"/>
    </location>
</feature>
<dbReference type="PROSITE" id="PS50262">
    <property type="entry name" value="G_PROTEIN_RECEP_F1_2"/>
    <property type="match status" value="1"/>
</dbReference>
<evidence type="ECO:0000256" key="6">
    <source>
        <dbReference type="ARBA" id="ARBA00023136"/>
    </source>
</evidence>
<dbReference type="PANTHER" id="PTHR24238:SF75">
    <property type="entry name" value="CHOLECYSTOKININ-LIKE RECEPTOR AT 17D1-RELATED"/>
    <property type="match status" value="1"/>
</dbReference>
<evidence type="ECO:0000259" key="15">
    <source>
        <dbReference type="PROSITE" id="PS50262"/>
    </source>
</evidence>
<keyword evidence="10" id="KW-0325">Glycoprotein</keyword>
<keyword evidence="9 13" id="KW-0675">Receptor</keyword>
<keyword evidence="2" id="KW-1003">Cell membrane</keyword>
<dbReference type="GO" id="GO:0005886">
    <property type="term" value="C:plasma membrane"/>
    <property type="evidence" value="ECO:0007669"/>
    <property type="project" value="UniProtKB-SubCell"/>
</dbReference>
<feature type="transmembrane region" description="Helical" evidence="14">
    <location>
        <begin position="100"/>
        <end position="124"/>
    </location>
</feature>
<dbReference type="GO" id="GO:0008188">
    <property type="term" value="F:neuropeptide receptor activity"/>
    <property type="evidence" value="ECO:0007669"/>
    <property type="project" value="TreeGrafter"/>
</dbReference>
<evidence type="ECO:0000313" key="17">
    <source>
        <dbReference type="Proteomes" id="UP001209878"/>
    </source>
</evidence>
<evidence type="ECO:0000256" key="7">
    <source>
        <dbReference type="ARBA" id="ARBA00023139"/>
    </source>
</evidence>
<feature type="transmembrane region" description="Helical" evidence="14">
    <location>
        <begin position="198"/>
        <end position="218"/>
    </location>
</feature>
<evidence type="ECO:0000256" key="11">
    <source>
        <dbReference type="ARBA" id="ARBA00023224"/>
    </source>
</evidence>
<keyword evidence="8" id="KW-1015">Disulfide bond</keyword>
<evidence type="ECO:0000256" key="10">
    <source>
        <dbReference type="ARBA" id="ARBA00023180"/>
    </source>
</evidence>
<dbReference type="EMBL" id="JAODUO010000038">
    <property type="protein sequence ID" value="KAK2192107.1"/>
    <property type="molecule type" value="Genomic_DNA"/>
</dbReference>
<evidence type="ECO:0000256" key="4">
    <source>
        <dbReference type="ARBA" id="ARBA00022989"/>
    </source>
</evidence>
<proteinExistence type="inferred from homology"/>
<keyword evidence="17" id="KW-1185">Reference proteome</keyword>
<keyword evidence="4 14" id="KW-1133">Transmembrane helix</keyword>
<evidence type="ECO:0000256" key="13">
    <source>
        <dbReference type="RuleBase" id="RU000688"/>
    </source>
</evidence>
<sequence length="320" mass="36883">MFARCRCSHSRTDVLFAGVSVGVSVLTLVAISLERYYAICHPLTSRRWQTRSHAYRIIAAVWVLALTAMIPIAVYQKLPRLRNGGHKCTEIWADPTLEKAYTIFLDLVLLVIPLSLMLIAYGWITYTLWRGIQLEIRNAQEMTSLKKLSEQEYDTKPGPPNGRADPLTLNCRTRRSLDKRYYMRHSNAEKNLVAKKRVIKMLFVVVLEFFICWTPLYALQTWIVYDYAGAVSQVSRTAMSFIHLLSYVSSCCNPITYCFMNRTFRQGFLAAFGCCRRRRAARYSSRRTDVSYMTSQRTGAHAQPRSESDDWFTTLICVCD</sequence>
<dbReference type="AlphaFoldDB" id="A0AAD9PCL6"/>
<dbReference type="InterPro" id="IPR017452">
    <property type="entry name" value="GPCR_Rhodpsn_7TM"/>
</dbReference>
<evidence type="ECO:0000256" key="8">
    <source>
        <dbReference type="ARBA" id="ARBA00023157"/>
    </source>
</evidence>
<evidence type="ECO:0000256" key="14">
    <source>
        <dbReference type="SAM" id="Phobius"/>
    </source>
</evidence>
<gene>
    <name evidence="16" type="ORF">NP493_38g03041</name>
</gene>
<keyword evidence="6 14" id="KW-0472">Membrane</keyword>
<comment type="similarity">
    <text evidence="13">Belongs to the G-protein coupled receptor 1 family.</text>
</comment>
<evidence type="ECO:0000256" key="9">
    <source>
        <dbReference type="ARBA" id="ARBA00023170"/>
    </source>
</evidence>
<dbReference type="InterPro" id="IPR000276">
    <property type="entry name" value="GPCR_Rhodpsn"/>
</dbReference>
<evidence type="ECO:0000256" key="5">
    <source>
        <dbReference type="ARBA" id="ARBA00023040"/>
    </source>
</evidence>
<protein>
    <recommendedName>
        <fullName evidence="15">G-protein coupled receptors family 1 profile domain-containing protein</fullName>
    </recommendedName>
</protein>
<evidence type="ECO:0000256" key="12">
    <source>
        <dbReference type="ARBA" id="ARBA00023288"/>
    </source>
</evidence>
<evidence type="ECO:0000256" key="2">
    <source>
        <dbReference type="ARBA" id="ARBA00022475"/>
    </source>
</evidence>
<dbReference type="PRINTS" id="PR00237">
    <property type="entry name" value="GPCRRHODOPSN"/>
</dbReference>
<dbReference type="PANTHER" id="PTHR24238">
    <property type="entry name" value="G-PROTEIN COUPLED RECEPTOR"/>
    <property type="match status" value="1"/>
</dbReference>
<keyword evidence="5 13" id="KW-0297">G-protein coupled receptor</keyword>
<evidence type="ECO:0000313" key="16">
    <source>
        <dbReference type="EMBL" id="KAK2192107.1"/>
    </source>
</evidence>
<comment type="subcellular location">
    <subcellularLocation>
        <location evidence="1">Cell membrane</location>
        <topology evidence="1">Multi-pass membrane protein</topology>
    </subcellularLocation>
</comment>
<comment type="caution">
    <text evidence="16">The sequence shown here is derived from an EMBL/GenBank/DDBJ whole genome shotgun (WGS) entry which is preliminary data.</text>
</comment>
<name>A0AAD9PCL6_RIDPI</name>
<evidence type="ECO:0000256" key="3">
    <source>
        <dbReference type="ARBA" id="ARBA00022692"/>
    </source>
</evidence>
<reference evidence="16" key="1">
    <citation type="journal article" date="2023" name="Mol. Biol. Evol.">
        <title>Third-Generation Sequencing Reveals the Adaptive Role of the Epigenome in Three Deep-Sea Polychaetes.</title>
        <authorList>
            <person name="Perez M."/>
            <person name="Aroh O."/>
            <person name="Sun Y."/>
            <person name="Lan Y."/>
            <person name="Juniper S.K."/>
            <person name="Young C.R."/>
            <person name="Angers B."/>
            <person name="Qian P.Y."/>
        </authorList>
    </citation>
    <scope>NUCLEOTIDE SEQUENCE</scope>
    <source>
        <strain evidence="16">R07B-5</strain>
    </source>
</reference>
<keyword evidence="7" id="KW-0564">Palmitate</keyword>
<keyword evidence="11 13" id="KW-0807">Transducer</keyword>
<keyword evidence="12" id="KW-0449">Lipoprotein</keyword>
<feature type="transmembrane region" description="Helical" evidence="14">
    <location>
        <begin position="54"/>
        <end position="75"/>
    </location>
</feature>
<keyword evidence="3 13" id="KW-0812">Transmembrane</keyword>
<dbReference type="SUPFAM" id="SSF81321">
    <property type="entry name" value="Family A G protein-coupled receptor-like"/>
    <property type="match status" value="1"/>
</dbReference>
<dbReference type="PRINTS" id="PR01822">
    <property type="entry name" value="CCYSTOKININR"/>
</dbReference>
<dbReference type="PROSITE" id="PS00237">
    <property type="entry name" value="G_PROTEIN_RECEP_F1_1"/>
    <property type="match status" value="1"/>
</dbReference>
<evidence type="ECO:0000256" key="1">
    <source>
        <dbReference type="ARBA" id="ARBA00004651"/>
    </source>
</evidence>
<feature type="transmembrane region" description="Helical" evidence="14">
    <location>
        <begin position="238"/>
        <end position="259"/>
    </location>
</feature>
<dbReference type="Pfam" id="PF00001">
    <property type="entry name" value="7tm_1"/>
    <property type="match status" value="1"/>
</dbReference>
<dbReference type="Gene3D" id="1.20.1070.10">
    <property type="entry name" value="Rhodopsin 7-helix transmembrane proteins"/>
    <property type="match status" value="1"/>
</dbReference>
<accession>A0AAD9PCL6</accession>
<organism evidence="16 17">
    <name type="scientific">Ridgeia piscesae</name>
    <name type="common">Tubeworm</name>
    <dbReference type="NCBI Taxonomy" id="27915"/>
    <lineage>
        <taxon>Eukaryota</taxon>
        <taxon>Metazoa</taxon>
        <taxon>Spiralia</taxon>
        <taxon>Lophotrochozoa</taxon>
        <taxon>Annelida</taxon>
        <taxon>Polychaeta</taxon>
        <taxon>Sedentaria</taxon>
        <taxon>Canalipalpata</taxon>
        <taxon>Sabellida</taxon>
        <taxon>Siboglinidae</taxon>
        <taxon>Ridgeia</taxon>
    </lineage>
</organism>
<feature type="transmembrane region" description="Helical" evidence="14">
    <location>
        <begin position="14"/>
        <end position="33"/>
    </location>
</feature>
<dbReference type="Proteomes" id="UP001209878">
    <property type="component" value="Unassembled WGS sequence"/>
</dbReference>